<comment type="caution">
    <text evidence="11">The sequence shown here is derived from an EMBL/GenBank/DDBJ whole genome shotgun (WGS) entry which is preliminary data.</text>
</comment>
<dbReference type="GO" id="GO:0005634">
    <property type="term" value="C:nucleus"/>
    <property type="evidence" value="ECO:0007669"/>
    <property type="project" value="TreeGrafter"/>
</dbReference>
<dbReference type="GO" id="GO:0008270">
    <property type="term" value="F:zinc ion binding"/>
    <property type="evidence" value="ECO:0007669"/>
    <property type="project" value="UniProtKB-KW"/>
</dbReference>
<dbReference type="CDD" id="cd18008">
    <property type="entry name" value="DEXDc_SHPRH-like"/>
    <property type="match status" value="1"/>
</dbReference>
<feature type="compositionally biased region" description="Polar residues" evidence="9">
    <location>
        <begin position="1"/>
        <end position="25"/>
    </location>
</feature>
<dbReference type="PROSITE" id="PS00518">
    <property type="entry name" value="ZF_RING_1"/>
    <property type="match status" value="1"/>
</dbReference>
<keyword evidence="4" id="KW-0863">Zinc-finger</keyword>
<dbReference type="GO" id="GO:0004386">
    <property type="term" value="F:helicase activity"/>
    <property type="evidence" value="ECO:0007669"/>
    <property type="project" value="UniProtKB-KW"/>
</dbReference>
<dbReference type="Pfam" id="PF00176">
    <property type="entry name" value="SNF2-rel_dom"/>
    <property type="match status" value="1"/>
</dbReference>
<feature type="compositionally biased region" description="Acidic residues" evidence="9">
    <location>
        <begin position="132"/>
        <end position="146"/>
    </location>
</feature>
<comment type="similarity">
    <text evidence="1">Belongs to the SNF2/RAD54 helicase family.</text>
</comment>
<feature type="region of interest" description="Disordered" evidence="9">
    <location>
        <begin position="234"/>
        <end position="258"/>
    </location>
</feature>
<proteinExistence type="inferred from homology"/>
<protein>
    <recommendedName>
        <fullName evidence="10">Helicase ATP-binding domain-containing protein</fullName>
    </recommendedName>
</protein>
<dbReference type="AlphaFoldDB" id="A0A9W8PMY5"/>
<dbReference type="Gene3D" id="3.30.40.10">
    <property type="entry name" value="Zinc/RING finger domain, C3HC4 (zinc finger)"/>
    <property type="match status" value="1"/>
</dbReference>
<evidence type="ECO:0000256" key="9">
    <source>
        <dbReference type="SAM" id="MobiDB-lite"/>
    </source>
</evidence>
<dbReference type="SMART" id="SM00487">
    <property type="entry name" value="DEXDc"/>
    <property type="match status" value="1"/>
</dbReference>
<evidence type="ECO:0000256" key="2">
    <source>
        <dbReference type="ARBA" id="ARBA00022723"/>
    </source>
</evidence>
<dbReference type="PANTHER" id="PTHR45626:SF17">
    <property type="entry name" value="HELICASE-LIKE TRANSCRIPTION FACTOR"/>
    <property type="match status" value="1"/>
</dbReference>
<dbReference type="Gene3D" id="3.40.50.10810">
    <property type="entry name" value="Tandem AAA-ATPase domain"/>
    <property type="match status" value="1"/>
</dbReference>
<evidence type="ECO:0000256" key="5">
    <source>
        <dbReference type="ARBA" id="ARBA00022801"/>
    </source>
</evidence>
<sequence length="837" mass="94113">MDTTSSPTDGPQPTDADTGQPQDSTCVKMEHNNEKDALSSEATSHQDAEMGGTQEITCSDSSQELSTTTPEVPATIQKPTEDSCDSQSTLLAVVEGTSRSSTIQVKQEDADSSTVTSATPVKAEAEITAADFQDEVVLEADSEDEGDPKVNSDDKDDGDYDPNDDSDNDSFDDDCLSNDSDAEDDAKNPSVQDTASKTESLENELNRLIVKTYKGEKLDDKECQRMKELKQEIAKIQDPEKNIADSRQAPVPQPKQKRFVAKTAREYWQHVQEIEAEKEGKKRKIEESSNTPNKAHKTGSESHPGGILSTLETSKAGGDESSSAPAMEDIKASTHEEQFKQIMAGIPKEFDTRRTATQKRDVKSAPKSFGYRKVTAKDGKWMLKGMSTPLYSYQLIASSWMIMREAKGLHPPGGLLADDMGLGKTITCISAIVGHPPDKEDVKEFCKATLIIADSPQAAKQWYKQICNHSDSPTTKSKKSNKSALPNWTEIYHKSKVHDKKKDKAYWERRKVVIATYRDLLSQFPSKNEYKELKGQWAGDEGGFMEALRRKLGALFRIRWYRIILDEAHAIKRHDSSTTRACWELRAKYRWVYQDQAVQNFEALVSMIMYRRVVDDKYKADLSDNEEAEDEETATDQVLDDDDDEGDEDVPNVSEEPSKDKEDVKMEEDLPTMVDAQTDFAVQRARCLRLRQLSSHVFNFEQFLRESDREEEVQSSLDKLRAEVSQSTNDDDQEKLHAAILPEYAQGLKLLEAKVGNMFGGSDDMIKMVELVSNENKLKDITCGLCRKRNPPVEPTQGLNCEHIFCESCLMSAIRSYNVMRRKVKETTPVSRKRSRR</sequence>
<dbReference type="GO" id="GO:0005524">
    <property type="term" value="F:ATP binding"/>
    <property type="evidence" value="ECO:0007669"/>
    <property type="project" value="UniProtKB-KW"/>
</dbReference>
<organism evidence="11 12">
    <name type="scientific">Fusarium irregulare</name>
    <dbReference type="NCBI Taxonomy" id="2494466"/>
    <lineage>
        <taxon>Eukaryota</taxon>
        <taxon>Fungi</taxon>
        <taxon>Dikarya</taxon>
        <taxon>Ascomycota</taxon>
        <taxon>Pezizomycotina</taxon>
        <taxon>Sordariomycetes</taxon>
        <taxon>Hypocreomycetidae</taxon>
        <taxon>Hypocreales</taxon>
        <taxon>Nectriaceae</taxon>
        <taxon>Fusarium</taxon>
        <taxon>Fusarium incarnatum-equiseti species complex</taxon>
    </lineage>
</organism>
<evidence type="ECO:0000256" key="8">
    <source>
        <dbReference type="ARBA" id="ARBA00022840"/>
    </source>
</evidence>
<dbReference type="InterPro" id="IPR038718">
    <property type="entry name" value="SNF2-like_sf"/>
</dbReference>
<dbReference type="InterPro" id="IPR017907">
    <property type="entry name" value="Znf_RING_CS"/>
</dbReference>
<name>A0A9W8PMY5_9HYPO</name>
<evidence type="ECO:0000256" key="3">
    <source>
        <dbReference type="ARBA" id="ARBA00022741"/>
    </source>
</evidence>
<dbReference type="SUPFAM" id="SSF57850">
    <property type="entry name" value="RING/U-box"/>
    <property type="match status" value="1"/>
</dbReference>
<dbReference type="GO" id="GO:0006281">
    <property type="term" value="P:DNA repair"/>
    <property type="evidence" value="ECO:0007669"/>
    <property type="project" value="TreeGrafter"/>
</dbReference>
<dbReference type="Proteomes" id="UP001152130">
    <property type="component" value="Unassembled WGS sequence"/>
</dbReference>
<dbReference type="GO" id="GO:0008094">
    <property type="term" value="F:ATP-dependent activity, acting on DNA"/>
    <property type="evidence" value="ECO:0007669"/>
    <property type="project" value="TreeGrafter"/>
</dbReference>
<dbReference type="InterPro" id="IPR014001">
    <property type="entry name" value="Helicase_ATP-bd"/>
</dbReference>
<keyword evidence="3" id="KW-0547">Nucleotide-binding</keyword>
<dbReference type="EMBL" id="JAPDHF010000010">
    <property type="protein sequence ID" value="KAJ4011982.1"/>
    <property type="molecule type" value="Genomic_DNA"/>
</dbReference>
<feature type="region of interest" description="Disordered" evidence="9">
    <location>
        <begin position="273"/>
        <end position="327"/>
    </location>
</feature>
<accession>A0A9W8PMY5</accession>
<dbReference type="GO" id="GO:0016787">
    <property type="term" value="F:hydrolase activity"/>
    <property type="evidence" value="ECO:0007669"/>
    <property type="project" value="UniProtKB-KW"/>
</dbReference>
<keyword evidence="5" id="KW-0378">Hydrolase</keyword>
<keyword evidence="12" id="KW-1185">Reference proteome</keyword>
<keyword evidence="8" id="KW-0067">ATP-binding</keyword>
<reference evidence="11" key="1">
    <citation type="submission" date="2022-10" db="EMBL/GenBank/DDBJ databases">
        <title>Fusarium specimens isolated from Avocado Roots.</title>
        <authorList>
            <person name="Stajich J."/>
            <person name="Roper C."/>
            <person name="Heimlech-Rivalta G."/>
        </authorList>
    </citation>
    <scope>NUCLEOTIDE SEQUENCE</scope>
    <source>
        <strain evidence="11">CF00143</strain>
    </source>
</reference>
<evidence type="ECO:0000256" key="6">
    <source>
        <dbReference type="ARBA" id="ARBA00022806"/>
    </source>
</evidence>
<feature type="compositionally biased region" description="Basic and acidic residues" evidence="9">
    <location>
        <begin position="273"/>
        <end position="287"/>
    </location>
</feature>
<keyword evidence="7" id="KW-0862">Zinc</keyword>
<evidence type="ECO:0000259" key="10">
    <source>
        <dbReference type="SMART" id="SM00487"/>
    </source>
</evidence>
<evidence type="ECO:0000313" key="12">
    <source>
        <dbReference type="Proteomes" id="UP001152130"/>
    </source>
</evidence>
<evidence type="ECO:0000256" key="1">
    <source>
        <dbReference type="ARBA" id="ARBA00007025"/>
    </source>
</evidence>
<feature type="region of interest" description="Disordered" evidence="9">
    <location>
        <begin position="1"/>
        <end position="201"/>
    </location>
</feature>
<dbReference type="InterPro" id="IPR000330">
    <property type="entry name" value="SNF2_N"/>
</dbReference>
<feature type="region of interest" description="Disordered" evidence="9">
    <location>
        <begin position="621"/>
        <end position="667"/>
    </location>
</feature>
<evidence type="ECO:0000313" key="11">
    <source>
        <dbReference type="EMBL" id="KAJ4011982.1"/>
    </source>
</evidence>
<feature type="compositionally biased region" description="Basic and acidic residues" evidence="9">
    <location>
        <begin position="28"/>
        <end position="48"/>
    </location>
</feature>
<dbReference type="InterPro" id="IPR013083">
    <property type="entry name" value="Znf_RING/FYVE/PHD"/>
</dbReference>
<feature type="compositionally biased region" description="Acidic residues" evidence="9">
    <location>
        <begin position="623"/>
        <end position="650"/>
    </location>
</feature>
<feature type="compositionally biased region" description="Polar residues" evidence="9">
    <location>
        <begin position="54"/>
        <end position="70"/>
    </location>
</feature>
<feature type="compositionally biased region" description="Basic and acidic residues" evidence="9">
    <location>
        <begin position="656"/>
        <end position="667"/>
    </location>
</feature>
<evidence type="ECO:0000256" key="7">
    <source>
        <dbReference type="ARBA" id="ARBA00022833"/>
    </source>
</evidence>
<keyword evidence="2" id="KW-0479">Metal-binding</keyword>
<dbReference type="InterPro" id="IPR050628">
    <property type="entry name" value="SNF2_RAD54_helicase_TF"/>
</dbReference>
<feature type="domain" description="Helicase ATP-binding" evidence="10">
    <location>
        <begin position="386"/>
        <end position="621"/>
    </location>
</feature>
<dbReference type="PANTHER" id="PTHR45626">
    <property type="entry name" value="TRANSCRIPTION TERMINATION FACTOR 2-RELATED"/>
    <property type="match status" value="1"/>
</dbReference>
<dbReference type="InterPro" id="IPR027417">
    <property type="entry name" value="P-loop_NTPase"/>
</dbReference>
<dbReference type="SUPFAM" id="SSF52540">
    <property type="entry name" value="P-loop containing nucleoside triphosphate hydrolases"/>
    <property type="match status" value="1"/>
</dbReference>
<gene>
    <name evidence="11" type="ORF">NW766_007282</name>
</gene>
<feature type="compositionally biased region" description="Basic and acidic residues" evidence="9">
    <location>
        <begin position="234"/>
        <end position="244"/>
    </location>
</feature>
<feature type="compositionally biased region" description="Acidic residues" evidence="9">
    <location>
        <begin position="154"/>
        <end position="184"/>
    </location>
</feature>
<evidence type="ECO:0000256" key="4">
    <source>
        <dbReference type="ARBA" id="ARBA00022771"/>
    </source>
</evidence>
<keyword evidence="6" id="KW-0347">Helicase</keyword>
<feature type="compositionally biased region" description="Polar residues" evidence="9">
    <location>
        <begin position="189"/>
        <end position="198"/>
    </location>
</feature>